<dbReference type="GO" id="GO:0042773">
    <property type="term" value="P:ATP synthesis coupled electron transport"/>
    <property type="evidence" value="ECO:0007669"/>
    <property type="project" value="InterPro"/>
</dbReference>
<evidence type="ECO:0000256" key="10">
    <source>
        <dbReference type="ARBA" id="ARBA00022982"/>
    </source>
</evidence>
<keyword evidence="6" id="KW-0679">Respiratory chain</keyword>
<evidence type="ECO:0000256" key="16">
    <source>
        <dbReference type="ARBA" id="ARBA00049551"/>
    </source>
</evidence>
<evidence type="ECO:0000256" key="13">
    <source>
        <dbReference type="ARBA" id="ARBA00023075"/>
    </source>
</evidence>
<keyword evidence="5 17" id="KW-0813">Transport</keyword>
<feature type="transmembrane region" description="Helical" evidence="17">
    <location>
        <begin position="12"/>
        <end position="33"/>
    </location>
</feature>
<evidence type="ECO:0000256" key="8">
    <source>
        <dbReference type="ARBA" id="ARBA00022792"/>
    </source>
</evidence>
<feature type="transmembrane region" description="Helical" evidence="17">
    <location>
        <begin position="459"/>
        <end position="478"/>
    </location>
</feature>
<evidence type="ECO:0000256" key="1">
    <source>
        <dbReference type="ARBA" id="ARBA00003257"/>
    </source>
</evidence>
<evidence type="ECO:0000256" key="15">
    <source>
        <dbReference type="ARBA" id="ARBA00023136"/>
    </source>
</evidence>
<feature type="transmembrane region" description="Helical" evidence="17">
    <location>
        <begin position="53"/>
        <end position="80"/>
    </location>
</feature>
<keyword evidence="7 17" id="KW-0812">Transmembrane</keyword>
<evidence type="ECO:0000256" key="6">
    <source>
        <dbReference type="ARBA" id="ARBA00022660"/>
    </source>
</evidence>
<evidence type="ECO:0000259" key="19">
    <source>
        <dbReference type="Pfam" id="PF00662"/>
    </source>
</evidence>
<dbReference type="EC" id="7.1.1.2" evidence="3 17"/>
<sequence>MMKILKLSFFKKMMLMLLMFFILMMYYSIILFYNKKIIIIEWEILMCQSLQIVMPLIIDWLSCMFLSVVMLISSAVMFFSDFYMKEENFKKRFCLIVILFVISMMFLIISPNMITILLGWDGLGLVSYVLVVYYQNNKSASAGMLTLLTNRVGDIAFLLSIAWMLNHGNWNFLTLNYYYNYSMMYWICLFMLLAAMTKSAQLPFSAWLPAAMSAPTPVSALVHSSTLVTAGIFLMIRLSYYFTNMPMFQMILLFASSLTMLMASMVANNDYDIKKIIALSTLSQLGLMMAIISLNYVNLAFFHLIVHAMFKAMLFICAGIMIYKFMHFQDIRMMGYLTMHMPIISICLNTSNLALCGIPFMAGFYSKDLILEQFLFCKMNFMCMIMLFVATGMTVMYSLRMSYFSFWGTNSIKSINLVPLNFKMNKGALILTFGSIMSGSILSWLTMNPTLNVFMPLKLKMMIIMLIMIGILLGNLLYKLNFLKNKMYIYYKFKFYNSQMWFFPENSSQSFLMNTMMLSKKSFILDNNWVESMSAQGSYKFIMSFSKFNEICQENSMKLFMMVTMIPMTMIMFLMFFT</sequence>
<geneLocation type="mitochondrion" evidence="21"/>
<evidence type="ECO:0000259" key="20">
    <source>
        <dbReference type="Pfam" id="PF06455"/>
    </source>
</evidence>
<organism evidence="21">
    <name type="scientific">Metaperipatus inae</name>
    <dbReference type="NCBI Taxonomy" id="444703"/>
    <lineage>
        <taxon>Eukaryota</taxon>
        <taxon>Metazoa</taxon>
        <taxon>Ecdysozoa</taxon>
        <taxon>Onychophora</taxon>
        <taxon>Udeonychophora</taxon>
        <taxon>Euonychophora</taxon>
        <taxon>Peripatopsidae</taxon>
        <taxon>Metaperipatus</taxon>
    </lineage>
</organism>
<feature type="transmembrane region" description="Helical" evidence="17">
    <location>
        <begin position="385"/>
        <end position="406"/>
    </location>
</feature>
<feature type="transmembrane region" description="Helical" evidence="17">
    <location>
        <begin position="427"/>
        <end position="447"/>
    </location>
</feature>
<reference evidence="21" key="1">
    <citation type="submission" date="2007-05" db="EMBL/GenBank/DDBJ databases">
        <title>The complete mitochondrial genome of Metaperipatus inae (Onychophora, Peripatopsidae).</title>
        <authorList>
            <person name="Braband A."/>
            <person name="Mayer G."/>
            <person name="Podsiadlowski L."/>
        </authorList>
    </citation>
    <scope>NUCLEOTIDE SEQUENCE</scope>
</reference>
<evidence type="ECO:0000256" key="4">
    <source>
        <dbReference type="ARBA" id="ARBA00021096"/>
    </source>
</evidence>
<feature type="transmembrane region" description="Helical" evidence="17">
    <location>
        <begin position="177"/>
        <end position="197"/>
    </location>
</feature>
<protein>
    <recommendedName>
        <fullName evidence="4 17">NADH-ubiquinone oxidoreductase chain 5</fullName>
        <ecNumber evidence="3 17">7.1.1.2</ecNumber>
    </recommendedName>
</protein>
<feature type="transmembrane region" description="Helical" evidence="17">
    <location>
        <begin position="92"/>
        <end position="109"/>
    </location>
</feature>
<keyword evidence="14 17" id="KW-0496">Mitochondrion</keyword>
<keyword evidence="12 17" id="KW-0520">NAD</keyword>
<evidence type="ECO:0000256" key="11">
    <source>
        <dbReference type="ARBA" id="ARBA00022989"/>
    </source>
</evidence>
<comment type="similarity">
    <text evidence="17">Belongs to the complex I subunit 5 family.</text>
</comment>
<feature type="transmembrane region" description="Helical" evidence="17">
    <location>
        <begin position="248"/>
        <end position="267"/>
    </location>
</feature>
<dbReference type="PRINTS" id="PR01434">
    <property type="entry name" value="NADHDHGNASE5"/>
</dbReference>
<dbReference type="PANTHER" id="PTHR42829">
    <property type="entry name" value="NADH-UBIQUINONE OXIDOREDUCTASE CHAIN 5"/>
    <property type="match status" value="1"/>
</dbReference>
<evidence type="ECO:0000259" key="18">
    <source>
        <dbReference type="Pfam" id="PF00361"/>
    </source>
</evidence>
<accession>B3F5L0</accession>
<comment type="subcellular location">
    <subcellularLocation>
        <location evidence="2">Mitochondrion inner membrane</location>
        <topology evidence="2">Multi-pass membrane protein</topology>
    </subcellularLocation>
</comment>
<dbReference type="InterPro" id="IPR010934">
    <property type="entry name" value="NADH_DH_su5_C"/>
</dbReference>
<dbReference type="RefSeq" id="YP_001974537.1">
    <property type="nucleotide sequence ID" value="NC_010961.1"/>
</dbReference>
<dbReference type="GO" id="GO:0008137">
    <property type="term" value="F:NADH dehydrogenase (ubiquinone) activity"/>
    <property type="evidence" value="ECO:0007669"/>
    <property type="project" value="UniProtKB-EC"/>
</dbReference>
<dbReference type="InterPro" id="IPR001516">
    <property type="entry name" value="Proton_antipo_N"/>
</dbReference>
<feature type="transmembrane region" description="Helical" evidence="17">
    <location>
        <begin position="343"/>
        <end position="365"/>
    </location>
</feature>
<dbReference type="GeneID" id="6390802"/>
<evidence type="ECO:0000256" key="12">
    <source>
        <dbReference type="ARBA" id="ARBA00023027"/>
    </source>
</evidence>
<dbReference type="CTD" id="4540"/>
<comment type="function">
    <text evidence="17">Core subunit of the mitochondrial membrane respiratory chain NADH dehydrogenase (Complex I) which catalyzes electron transfer from NADH through the respiratory chain, using ubiquinone as an electron acceptor. Essential for the catalytic activity and assembly of complex I.</text>
</comment>
<feature type="transmembrane region" description="Helical" evidence="17">
    <location>
        <begin position="218"/>
        <end position="242"/>
    </location>
</feature>
<dbReference type="InterPro" id="IPR001750">
    <property type="entry name" value="ND/Mrp_TM"/>
</dbReference>
<dbReference type="GO" id="GO:0005743">
    <property type="term" value="C:mitochondrial inner membrane"/>
    <property type="evidence" value="ECO:0007669"/>
    <property type="project" value="UniProtKB-SubCell"/>
</dbReference>
<feature type="transmembrane region" description="Helical" evidence="17">
    <location>
        <begin position="115"/>
        <end position="133"/>
    </location>
</feature>
<feature type="transmembrane region" description="Helical" evidence="17">
    <location>
        <begin position="145"/>
        <end position="165"/>
    </location>
</feature>
<evidence type="ECO:0000313" key="21">
    <source>
        <dbReference type="EMBL" id="ABQ95568.1"/>
    </source>
</evidence>
<comment type="catalytic activity">
    <reaction evidence="16 17">
        <text>a ubiquinone + NADH + 5 H(+)(in) = a ubiquinol + NAD(+) + 4 H(+)(out)</text>
        <dbReference type="Rhea" id="RHEA:29091"/>
        <dbReference type="Rhea" id="RHEA-COMP:9565"/>
        <dbReference type="Rhea" id="RHEA-COMP:9566"/>
        <dbReference type="ChEBI" id="CHEBI:15378"/>
        <dbReference type="ChEBI" id="CHEBI:16389"/>
        <dbReference type="ChEBI" id="CHEBI:17976"/>
        <dbReference type="ChEBI" id="CHEBI:57540"/>
        <dbReference type="ChEBI" id="CHEBI:57945"/>
        <dbReference type="EC" id="7.1.1.2"/>
    </reaction>
</comment>
<evidence type="ECO:0000256" key="17">
    <source>
        <dbReference type="RuleBase" id="RU003404"/>
    </source>
</evidence>
<dbReference type="PANTHER" id="PTHR42829:SF2">
    <property type="entry name" value="NADH-UBIQUINONE OXIDOREDUCTASE CHAIN 5"/>
    <property type="match status" value="1"/>
</dbReference>
<proteinExistence type="inferred from homology"/>
<dbReference type="AlphaFoldDB" id="B3F5L0"/>
<keyword evidence="8" id="KW-0999">Mitochondrion inner membrane</keyword>
<keyword evidence="9" id="KW-1278">Translocase</keyword>
<dbReference type="GO" id="GO:0003954">
    <property type="term" value="F:NADH dehydrogenase activity"/>
    <property type="evidence" value="ECO:0007669"/>
    <property type="project" value="TreeGrafter"/>
</dbReference>
<feature type="domain" description="NADH dehydrogenase subunit 5 C-terminal" evidence="20">
    <location>
        <begin position="397"/>
        <end position="575"/>
    </location>
</feature>
<evidence type="ECO:0000256" key="3">
    <source>
        <dbReference type="ARBA" id="ARBA00012944"/>
    </source>
</evidence>
<feature type="domain" description="NADH:quinone oxidoreductase/Mrp antiporter transmembrane" evidence="18">
    <location>
        <begin position="110"/>
        <end position="391"/>
    </location>
</feature>
<evidence type="ECO:0000256" key="7">
    <source>
        <dbReference type="ARBA" id="ARBA00022692"/>
    </source>
</evidence>
<feature type="transmembrane region" description="Helical" evidence="17">
    <location>
        <begin position="300"/>
        <end position="323"/>
    </location>
</feature>
<dbReference type="Pfam" id="PF06455">
    <property type="entry name" value="NADH5_C"/>
    <property type="match status" value="1"/>
</dbReference>
<comment type="function">
    <text evidence="1">Core subunit of the mitochondrial membrane respiratory chain NADH dehydrogenase (Complex I) that is believed to belong to the minimal assembly required for catalysis. Complex I functions in the transfer of electrons from NADH to the respiratory chain. The immediate electron acceptor for the enzyme is believed to be ubiquinone.</text>
</comment>
<evidence type="ECO:0000256" key="2">
    <source>
        <dbReference type="ARBA" id="ARBA00004448"/>
    </source>
</evidence>
<feature type="transmembrane region" description="Helical" evidence="17">
    <location>
        <begin position="276"/>
        <end position="294"/>
    </location>
</feature>
<keyword evidence="15 17" id="KW-0472">Membrane</keyword>
<evidence type="ECO:0000256" key="9">
    <source>
        <dbReference type="ARBA" id="ARBA00022967"/>
    </source>
</evidence>
<feature type="transmembrane region" description="Helical" evidence="17">
    <location>
        <begin position="559"/>
        <end position="577"/>
    </location>
</feature>
<keyword evidence="10" id="KW-0249">Electron transport</keyword>
<name>B3F5L0_9BILA</name>
<gene>
    <name evidence="21" type="primary">ND5</name>
</gene>
<keyword evidence="11 17" id="KW-1133">Transmembrane helix</keyword>
<dbReference type="EMBL" id="EF624055">
    <property type="protein sequence ID" value="ABQ95568.1"/>
    <property type="molecule type" value="Genomic_DNA"/>
</dbReference>
<dbReference type="Pfam" id="PF00361">
    <property type="entry name" value="Proton_antipo_M"/>
    <property type="match status" value="1"/>
</dbReference>
<dbReference type="Pfam" id="PF00662">
    <property type="entry name" value="Proton_antipo_N"/>
    <property type="match status" value="1"/>
</dbReference>
<evidence type="ECO:0000256" key="5">
    <source>
        <dbReference type="ARBA" id="ARBA00022448"/>
    </source>
</evidence>
<keyword evidence="13 17" id="KW-0830">Ubiquinone</keyword>
<dbReference type="InterPro" id="IPR003945">
    <property type="entry name" value="NU5C-like"/>
</dbReference>
<evidence type="ECO:0000256" key="14">
    <source>
        <dbReference type="ARBA" id="ARBA00023128"/>
    </source>
</evidence>
<dbReference type="GO" id="GO:0015990">
    <property type="term" value="P:electron transport coupled proton transport"/>
    <property type="evidence" value="ECO:0007669"/>
    <property type="project" value="TreeGrafter"/>
</dbReference>
<feature type="domain" description="NADH-Ubiquinone oxidoreductase (complex I) chain 5 N-terminal" evidence="19">
    <location>
        <begin position="47"/>
        <end position="93"/>
    </location>
</feature>